<feature type="compositionally biased region" description="Basic and acidic residues" evidence="1">
    <location>
        <begin position="77"/>
        <end position="94"/>
    </location>
</feature>
<dbReference type="AlphaFoldDB" id="A0A1Q2HYM9"/>
<sequence>MADNPNYDGVDNVDDSNGGVGDAAAGVENTGVEPGSETDRLLDAATTRIGNEPNDEGSLGDFEDVNQDAVDGTRNVTEGDHGETPDQLRSDIER</sequence>
<dbReference type="Proteomes" id="UP000217209">
    <property type="component" value="Chromosome"/>
</dbReference>
<accession>A0A1Q2HYM9</accession>
<organism evidence="2 3">
    <name type="scientific">Corynebacterium glaucum</name>
    <dbReference type="NCBI Taxonomy" id="187491"/>
    <lineage>
        <taxon>Bacteria</taxon>
        <taxon>Bacillati</taxon>
        <taxon>Actinomycetota</taxon>
        <taxon>Actinomycetes</taxon>
        <taxon>Mycobacteriales</taxon>
        <taxon>Corynebacteriaceae</taxon>
        <taxon>Corynebacterium</taxon>
    </lineage>
</organism>
<keyword evidence="3" id="KW-1185">Reference proteome</keyword>
<reference evidence="2 3" key="1">
    <citation type="submission" date="2016-12" db="EMBL/GenBank/DDBJ databases">
        <authorList>
            <person name="Song W.-J."/>
            <person name="Kurnit D.M."/>
        </authorList>
    </citation>
    <scope>NUCLEOTIDE SEQUENCE [LARGE SCALE GENOMIC DNA]</scope>
    <source>
        <strain evidence="2 3">DSM 30827</strain>
    </source>
</reference>
<evidence type="ECO:0000313" key="3">
    <source>
        <dbReference type="Proteomes" id="UP000217209"/>
    </source>
</evidence>
<evidence type="ECO:0000313" key="2">
    <source>
        <dbReference type="EMBL" id="AQQ15957.1"/>
    </source>
</evidence>
<dbReference type="OrthoDB" id="4413561at2"/>
<protein>
    <submittedName>
        <fullName evidence="2">Uncharacterized protein</fullName>
    </submittedName>
</protein>
<feature type="region of interest" description="Disordered" evidence="1">
    <location>
        <begin position="1"/>
        <end position="94"/>
    </location>
</feature>
<dbReference type="RefSeq" id="WP_095660574.1">
    <property type="nucleotide sequence ID" value="NZ_BAAAKB010000004.1"/>
</dbReference>
<evidence type="ECO:0000256" key="1">
    <source>
        <dbReference type="SAM" id="MobiDB-lite"/>
    </source>
</evidence>
<dbReference type="EMBL" id="CP019688">
    <property type="protein sequence ID" value="AQQ15957.1"/>
    <property type="molecule type" value="Genomic_DNA"/>
</dbReference>
<gene>
    <name evidence="2" type="ORF">CGLAU_10045</name>
</gene>
<name>A0A1Q2HYM9_9CORY</name>
<proteinExistence type="predicted"/>
<dbReference type="KEGG" id="cgv:CGLAU_10045"/>